<reference evidence="2" key="2">
    <citation type="submission" date="2020-10" db="EMBL/GenBank/DDBJ databases">
        <authorList>
            <person name="Cooper E.A."/>
            <person name="Brenton Z.W."/>
            <person name="Flinn B.S."/>
            <person name="Jenkins J."/>
            <person name="Shu S."/>
            <person name="Flowers D."/>
            <person name="Luo F."/>
            <person name="Wang Y."/>
            <person name="Xia P."/>
            <person name="Barry K."/>
            <person name="Daum C."/>
            <person name="Lipzen A."/>
            <person name="Yoshinaga Y."/>
            <person name="Schmutz J."/>
            <person name="Saski C."/>
            <person name="Vermerris W."/>
            <person name="Kresovich S."/>
        </authorList>
    </citation>
    <scope>NUCLEOTIDE SEQUENCE</scope>
</reference>
<proteinExistence type="predicted"/>
<feature type="transmembrane region" description="Helical" evidence="1">
    <location>
        <begin position="154"/>
        <end position="172"/>
    </location>
</feature>
<evidence type="ECO:0000313" key="3">
    <source>
        <dbReference type="Proteomes" id="UP000807115"/>
    </source>
</evidence>
<sequence length="206" mass="23697">MLQSHVNAELKVWSAGDEVASQSVHALHTTRTVDMLHGNGSASSWRSCGWQQLRESVWSPTMLVATCKMPGSHLQSSDWRPRVPSPDFSYDVTAFKCMLHSRPYQHMLQAVRCDDRIRCSYLLRSSVYHIWIGFGSLLCTVLLLATLLLSTHGYSPYAYICIWLGALSLPRWNVGLYYNQSYGCFWIWTVIFRLLLFVWQLFHGNM</sequence>
<keyword evidence="1" id="KW-0472">Membrane</keyword>
<gene>
    <name evidence="2" type="ORF">BDA96_01G070700</name>
</gene>
<evidence type="ECO:0000256" key="1">
    <source>
        <dbReference type="SAM" id="Phobius"/>
    </source>
</evidence>
<organism evidence="2 3">
    <name type="scientific">Sorghum bicolor</name>
    <name type="common">Sorghum</name>
    <name type="synonym">Sorghum vulgare</name>
    <dbReference type="NCBI Taxonomy" id="4558"/>
    <lineage>
        <taxon>Eukaryota</taxon>
        <taxon>Viridiplantae</taxon>
        <taxon>Streptophyta</taxon>
        <taxon>Embryophyta</taxon>
        <taxon>Tracheophyta</taxon>
        <taxon>Spermatophyta</taxon>
        <taxon>Magnoliopsida</taxon>
        <taxon>Liliopsida</taxon>
        <taxon>Poales</taxon>
        <taxon>Poaceae</taxon>
        <taxon>PACMAD clade</taxon>
        <taxon>Panicoideae</taxon>
        <taxon>Andropogonodae</taxon>
        <taxon>Andropogoneae</taxon>
        <taxon>Sorghinae</taxon>
        <taxon>Sorghum</taxon>
    </lineage>
</organism>
<keyword evidence="1" id="KW-0812">Transmembrane</keyword>
<name>A0A921RXK6_SORBI</name>
<protein>
    <submittedName>
        <fullName evidence="2">Uncharacterized protein</fullName>
    </submittedName>
</protein>
<dbReference type="Proteomes" id="UP000807115">
    <property type="component" value="Chromosome 1"/>
</dbReference>
<feature type="transmembrane region" description="Helical" evidence="1">
    <location>
        <begin position="184"/>
        <end position="202"/>
    </location>
</feature>
<accession>A0A921RXK6</accession>
<feature type="transmembrane region" description="Helical" evidence="1">
    <location>
        <begin position="126"/>
        <end position="148"/>
    </location>
</feature>
<dbReference type="EMBL" id="CM027680">
    <property type="protein sequence ID" value="KAG0547335.1"/>
    <property type="molecule type" value="Genomic_DNA"/>
</dbReference>
<keyword evidence="1" id="KW-1133">Transmembrane helix</keyword>
<reference evidence="2" key="1">
    <citation type="journal article" date="2019" name="BMC Genomics">
        <title>A new reference genome for Sorghum bicolor reveals high levels of sequence similarity between sweet and grain genotypes: implications for the genetics of sugar metabolism.</title>
        <authorList>
            <person name="Cooper E.A."/>
            <person name="Brenton Z.W."/>
            <person name="Flinn B.S."/>
            <person name="Jenkins J."/>
            <person name="Shu S."/>
            <person name="Flowers D."/>
            <person name="Luo F."/>
            <person name="Wang Y."/>
            <person name="Xia P."/>
            <person name="Barry K."/>
            <person name="Daum C."/>
            <person name="Lipzen A."/>
            <person name="Yoshinaga Y."/>
            <person name="Schmutz J."/>
            <person name="Saski C."/>
            <person name="Vermerris W."/>
            <person name="Kresovich S."/>
        </authorList>
    </citation>
    <scope>NUCLEOTIDE SEQUENCE</scope>
</reference>
<evidence type="ECO:0000313" key="2">
    <source>
        <dbReference type="EMBL" id="KAG0547335.1"/>
    </source>
</evidence>
<dbReference type="AlphaFoldDB" id="A0A921RXK6"/>
<comment type="caution">
    <text evidence="2">The sequence shown here is derived from an EMBL/GenBank/DDBJ whole genome shotgun (WGS) entry which is preliminary data.</text>
</comment>